<accession>A0A8D9DB79</accession>
<evidence type="ECO:0000256" key="1">
    <source>
        <dbReference type="SAM" id="MobiDB-lite"/>
    </source>
</evidence>
<proteinExistence type="predicted"/>
<protein>
    <submittedName>
        <fullName evidence="2">Uncharacterized protein</fullName>
    </submittedName>
</protein>
<dbReference type="Gramene" id="A05p05780.2_BraZ1">
    <property type="protein sequence ID" value="A05p05780.2_BraZ1.CDS"/>
    <property type="gene ID" value="A05g05780.2_BraZ1"/>
</dbReference>
<evidence type="ECO:0000313" key="3">
    <source>
        <dbReference type="Proteomes" id="UP000694005"/>
    </source>
</evidence>
<feature type="region of interest" description="Disordered" evidence="1">
    <location>
        <begin position="1"/>
        <end position="28"/>
    </location>
</feature>
<sequence length="96" mass="10221">MSTGEDKKTVDLSGGVKRGGSGKARGGACGVKLEKTRFHACGATRACLGERRCVVRKRGGDGGLINRVKVRHVPTPPSRDFDALLRHRRLPPGSVT</sequence>
<name>A0A8D9DB79_BRACM</name>
<gene>
    <name evidence="2" type="ORF">BRAPAZ1V2_A05P05780.2</name>
</gene>
<organism evidence="2 3">
    <name type="scientific">Brassica campestris</name>
    <name type="common">Field mustard</name>
    <dbReference type="NCBI Taxonomy" id="3711"/>
    <lineage>
        <taxon>Eukaryota</taxon>
        <taxon>Viridiplantae</taxon>
        <taxon>Streptophyta</taxon>
        <taxon>Embryophyta</taxon>
        <taxon>Tracheophyta</taxon>
        <taxon>Spermatophyta</taxon>
        <taxon>Magnoliopsida</taxon>
        <taxon>eudicotyledons</taxon>
        <taxon>Gunneridae</taxon>
        <taxon>Pentapetalae</taxon>
        <taxon>rosids</taxon>
        <taxon>malvids</taxon>
        <taxon>Brassicales</taxon>
        <taxon>Brassicaceae</taxon>
        <taxon>Brassiceae</taxon>
        <taxon>Brassica</taxon>
    </lineage>
</organism>
<dbReference type="Proteomes" id="UP000694005">
    <property type="component" value="Chromosome A05"/>
</dbReference>
<reference evidence="2 3" key="1">
    <citation type="submission" date="2021-07" db="EMBL/GenBank/DDBJ databases">
        <authorList>
            <consortium name="Genoscope - CEA"/>
            <person name="William W."/>
        </authorList>
    </citation>
    <scope>NUCLEOTIDE SEQUENCE [LARGE SCALE GENOMIC DNA]</scope>
</reference>
<dbReference type="AlphaFoldDB" id="A0A8D9DB79"/>
<feature type="compositionally biased region" description="Basic and acidic residues" evidence="1">
    <location>
        <begin position="1"/>
        <end position="10"/>
    </location>
</feature>
<feature type="compositionally biased region" description="Gly residues" evidence="1">
    <location>
        <begin position="16"/>
        <end position="28"/>
    </location>
</feature>
<dbReference type="EMBL" id="LS974621">
    <property type="protein sequence ID" value="CAG7874057.1"/>
    <property type="molecule type" value="Genomic_DNA"/>
</dbReference>
<evidence type="ECO:0000313" key="2">
    <source>
        <dbReference type="EMBL" id="CAG7874057.1"/>
    </source>
</evidence>